<dbReference type="EMBL" id="JAERQG010000001">
    <property type="protein sequence ID" value="MBL0764542.1"/>
    <property type="molecule type" value="Genomic_DNA"/>
</dbReference>
<evidence type="ECO:0000313" key="2">
    <source>
        <dbReference type="EMBL" id="MBL0764542.1"/>
    </source>
</evidence>
<sequence>MRTLFKYILVTSFILSGFACQELVELPLEEEQTRVVIEGLISNKEGRQSVSVARTLNYYETGQLPPITDASVNILDSADNLIEQFVYNAEDSTYKSLSDWTAEVGKSYKVQVEVDDQFYEASGKIIANARLDSVYYLSDEQLEALGQNSFGDGFFIFVDGSLPSTEIQYFLLETTVNDTLRNDRGDLSNSILSSEFFGSEFQFLPVPGLVKAQDSVRLELFTLTEDVYQYYIEFVNLLFNDGGVFSPPPVNPKSNISNTTNADNYALGFIQFSSVIENDLYIDEEE</sequence>
<dbReference type="Proteomes" id="UP000642920">
    <property type="component" value="Unassembled WGS sequence"/>
</dbReference>
<comment type="caution">
    <text evidence="2">The sequence shown here is derived from an EMBL/GenBank/DDBJ whole genome shotgun (WGS) entry which is preliminary data.</text>
</comment>
<dbReference type="RefSeq" id="WP_201918208.1">
    <property type="nucleotide sequence ID" value="NZ_JAERQG010000001.1"/>
</dbReference>
<evidence type="ECO:0000313" key="3">
    <source>
        <dbReference type="Proteomes" id="UP000642920"/>
    </source>
</evidence>
<organism evidence="2 3">
    <name type="scientific">Marivirga atlantica</name>
    <dbReference type="NCBI Taxonomy" id="1548457"/>
    <lineage>
        <taxon>Bacteria</taxon>
        <taxon>Pseudomonadati</taxon>
        <taxon>Bacteroidota</taxon>
        <taxon>Cytophagia</taxon>
        <taxon>Cytophagales</taxon>
        <taxon>Marivirgaceae</taxon>
        <taxon>Marivirga</taxon>
    </lineage>
</organism>
<feature type="chain" id="PRO_5037074710" evidence="1">
    <location>
        <begin position="22"/>
        <end position="286"/>
    </location>
</feature>
<reference evidence="2" key="1">
    <citation type="submission" date="2021-01" db="EMBL/GenBank/DDBJ databases">
        <title>Marivirga sp. nov., isolated from intertidal surface sediments.</title>
        <authorList>
            <person name="Zhang M."/>
        </authorList>
    </citation>
    <scope>NUCLEOTIDE SEQUENCE</scope>
    <source>
        <strain evidence="2">SM1354</strain>
    </source>
</reference>
<dbReference type="AlphaFoldDB" id="A0A937A6F2"/>
<evidence type="ECO:0000256" key="1">
    <source>
        <dbReference type="SAM" id="SignalP"/>
    </source>
</evidence>
<keyword evidence="3" id="KW-1185">Reference proteome</keyword>
<protein>
    <submittedName>
        <fullName evidence="2">DUF4249 family protein</fullName>
    </submittedName>
</protein>
<name>A0A937A6F2_9BACT</name>
<keyword evidence="1" id="KW-0732">Signal</keyword>
<dbReference type="Pfam" id="PF14054">
    <property type="entry name" value="DUF4249"/>
    <property type="match status" value="1"/>
</dbReference>
<feature type="signal peptide" evidence="1">
    <location>
        <begin position="1"/>
        <end position="21"/>
    </location>
</feature>
<dbReference type="PROSITE" id="PS51257">
    <property type="entry name" value="PROKAR_LIPOPROTEIN"/>
    <property type="match status" value="1"/>
</dbReference>
<dbReference type="InterPro" id="IPR025345">
    <property type="entry name" value="DUF4249"/>
</dbReference>
<accession>A0A937A6F2</accession>
<gene>
    <name evidence="2" type="ORF">JKP34_04705</name>
</gene>
<proteinExistence type="predicted"/>